<feature type="transmembrane region" description="Helical" evidence="7">
    <location>
        <begin position="238"/>
        <end position="262"/>
    </location>
</feature>
<dbReference type="SUPFAM" id="SSF161098">
    <property type="entry name" value="MetI-like"/>
    <property type="match status" value="1"/>
</dbReference>
<dbReference type="Gene3D" id="1.10.3720.10">
    <property type="entry name" value="MetI-like"/>
    <property type="match status" value="1"/>
</dbReference>
<keyword evidence="3" id="KW-1003">Cell membrane</keyword>
<keyword evidence="2 7" id="KW-0813">Transport</keyword>
<evidence type="ECO:0000256" key="5">
    <source>
        <dbReference type="ARBA" id="ARBA00022989"/>
    </source>
</evidence>
<reference evidence="9 10" key="1">
    <citation type="submission" date="2019-06" db="EMBL/GenBank/DDBJ databases">
        <title>Sequencing the genomes of 1000 actinobacteria strains.</title>
        <authorList>
            <person name="Klenk H.-P."/>
        </authorList>
    </citation>
    <scope>NUCLEOTIDE SEQUENCE [LARGE SCALE GENOMIC DNA]</scope>
    <source>
        <strain evidence="9 10">DSM 45928</strain>
    </source>
</reference>
<dbReference type="InterPro" id="IPR051393">
    <property type="entry name" value="ABC_transporter_permease"/>
</dbReference>
<keyword evidence="5 7" id="KW-1133">Transmembrane helix</keyword>
<dbReference type="CDD" id="cd06261">
    <property type="entry name" value="TM_PBP2"/>
    <property type="match status" value="1"/>
</dbReference>
<evidence type="ECO:0000256" key="1">
    <source>
        <dbReference type="ARBA" id="ARBA00004651"/>
    </source>
</evidence>
<sequence length="460" mass="49559">MTLYPQMLPLFLVTAAAGALIGRMVWRSAGLSGRSGALIVGPAGLLGPLLTMVPLESCTFEPGRDGMDYAVGTVAFFGGAGILIAAVAWIGRALASPGGLANMDSGDQAGTYRNRPIIPWLLLVPSLVILAIFLYYPLLETLRLSTHLVRRGAPKEPFVCVDNYTALLGPSLEWWLPAAIGGLVLTAAAAWLSQRSDHDGLSDWTQRWRRLRGLFVILTVVAATASVFGPGYRPVFTTTLILTSGTVLIGLGLGLGIAMLVSQPIRGRSIYRTLLIWPYAISPPIAGILFFVMFDPLTGVVGHIYETLTPWDMPNYRTDPTLARAVVIMASVWKTLGFTILFYIAGLQNVSIQMLEAAQMDGANAWQRFRHFILPSLTPITFFLIVTNVTYAFFQVFGTIAYLTRGGPSGATTDAMTSIIEQARGNIGDGAAGSLVLFAMVLAVTAWQFRATGRRVHYGG</sequence>
<dbReference type="PANTHER" id="PTHR30193">
    <property type="entry name" value="ABC TRANSPORTER PERMEASE PROTEIN"/>
    <property type="match status" value="1"/>
</dbReference>
<dbReference type="Pfam" id="PF00528">
    <property type="entry name" value="BPD_transp_1"/>
    <property type="match status" value="1"/>
</dbReference>
<dbReference type="GO" id="GO:0005886">
    <property type="term" value="C:plasma membrane"/>
    <property type="evidence" value="ECO:0007669"/>
    <property type="project" value="UniProtKB-SubCell"/>
</dbReference>
<comment type="similarity">
    <text evidence="7">Belongs to the binding-protein-dependent transport system permease family.</text>
</comment>
<evidence type="ECO:0000256" key="4">
    <source>
        <dbReference type="ARBA" id="ARBA00022692"/>
    </source>
</evidence>
<dbReference type="InterPro" id="IPR035906">
    <property type="entry name" value="MetI-like_sf"/>
</dbReference>
<feature type="transmembrane region" description="Helical" evidence="7">
    <location>
        <begin position="116"/>
        <end position="136"/>
    </location>
</feature>
<accession>A0A543ARL2</accession>
<dbReference type="Proteomes" id="UP000317043">
    <property type="component" value="Unassembled WGS sequence"/>
</dbReference>
<feature type="transmembrane region" description="Helical" evidence="7">
    <location>
        <begin position="274"/>
        <end position="294"/>
    </location>
</feature>
<evidence type="ECO:0000313" key="9">
    <source>
        <dbReference type="EMBL" id="TQL75220.1"/>
    </source>
</evidence>
<comment type="subcellular location">
    <subcellularLocation>
        <location evidence="1 7">Cell membrane</location>
        <topology evidence="1 7">Multi-pass membrane protein</topology>
    </subcellularLocation>
</comment>
<feature type="transmembrane region" description="Helical" evidence="7">
    <location>
        <begin position="372"/>
        <end position="394"/>
    </location>
</feature>
<feature type="transmembrane region" description="Helical" evidence="7">
    <location>
        <begin position="6"/>
        <end position="26"/>
    </location>
</feature>
<dbReference type="EMBL" id="VFOW01000001">
    <property type="protein sequence ID" value="TQL75220.1"/>
    <property type="molecule type" value="Genomic_DNA"/>
</dbReference>
<evidence type="ECO:0000256" key="7">
    <source>
        <dbReference type="RuleBase" id="RU363032"/>
    </source>
</evidence>
<dbReference type="AlphaFoldDB" id="A0A543ARL2"/>
<keyword evidence="10" id="KW-1185">Reference proteome</keyword>
<feature type="transmembrane region" description="Helical" evidence="7">
    <location>
        <begin position="75"/>
        <end position="95"/>
    </location>
</feature>
<dbReference type="PANTHER" id="PTHR30193:SF37">
    <property type="entry name" value="INNER MEMBRANE ABC TRANSPORTER PERMEASE PROTEIN YCJO"/>
    <property type="match status" value="1"/>
</dbReference>
<evidence type="ECO:0000256" key="2">
    <source>
        <dbReference type="ARBA" id="ARBA00022448"/>
    </source>
</evidence>
<evidence type="ECO:0000259" key="8">
    <source>
        <dbReference type="PROSITE" id="PS50928"/>
    </source>
</evidence>
<dbReference type="GO" id="GO:0055085">
    <property type="term" value="P:transmembrane transport"/>
    <property type="evidence" value="ECO:0007669"/>
    <property type="project" value="InterPro"/>
</dbReference>
<keyword evidence="4 7" id="KW-0812">Transmembrane</keyword>
<dbReference type="PROSITE" id="PS50928">
    <property type="entry name" value="ABC_TM1"/>
    <property type="match status" value="1"/>
</dbReference>
<keyword evidence="6 7" id="KW-0472">Membrane</keyword>
<protein>
    <submittedName>
        <fullName evidence="9">sn-glycerol 3-phosphate transport system permease protein</fullName>
    </submittedName>
</protein>
<proteinExistence type="inferred from homology"/>
<feature type="transmembrane region" description="Helical" evidence="7">
    <location>
        <begin position="322"/>
        <end position="345"/>
    </location>
</feature>
<feature type="transmembrane region" description="Helical" evidence="7">
    <location>
        <begin position="213"/>
        <end position="232"/>
    </location>
</feature>
<organism evidence="9 10">
    <name type="scientific">Stackebrandtia endophytica</name>
    <dbReference type="NCBI Taxonomy" id="1496996"/>
    <lineage>
        <taxon>Bacteria</taxon>
        <taxon>Bacillati</taxon>
        <taxon>Actinomycetota</taxon>
        <taxon>Actinomycetes</taxon>
        <taxon>Glycomycetales</taxon>
        <taxon>Glycomycetaceae</taxon>
        <taxon>Stackebrandtia</taxon>
    </lineage>
</organism>
<dbReference type="InterPro" id="IPR000515">
    <property type="entry name" value="MetI-like"/>
</dbReference>
<evidence type="ECO:0000313" key="10">
    <source>
        <dbReference type="Proteomes" id="UP000317043"/>
    </source>
</evidence>
<comment type="caution">
    <text evidence="9">The sequence shown here is derived from an EMBL/GenBank/DDBJ whole genome shotgun (WGS) entry which is preliminary data.</text>
</comment>
<evidence type="ECO:0000256" key="6">
    <source>
        <dbReference type="ARBA" id="ARBA00023136"/>
    </source>
</evidence>
<dbReference type="InParanoid" id="A0A543ARL2"/>
<feature type="domain" description="ABC transmembrane type-1" evidence="8">
    <location>
        <begin position="236"/>
        <end position="448"/>
    </location>
</feature>
<feature type="transmembrane region" description="Helical" evidence="7">
    <location>
        <begin position="174"/>
        <end position="192"/>
    </location>
</feature>
<name>A0A543ARL2_9ACTN</name>
<dbReference type="RefSeq" id="WP_170183124.1">
    <property type="nucleotide sequence ID" value="NZ_JBHTGS010000001.1"/>
</dbReference>
<feature type="transmembrane region" description="Helical" evidence="7">
    <location>
        <begin position="431"/>
        <end position="449"/>
    </location>
</feature>
<feature type="transmembrane region" description="Helical" evidence="7">
    <location>
        <begin position="38"/>
        <end position="55"/>
    </location>
</feature>
<gene>
    <name evidence="9" type="ORF">FB566_0717</name>
</gene>
<evidence type="ECO:0000256" key="3">
    <source>
        <dbReference type="ARBA" id="ARBA00022475"/>
    </source>
</evidence>